<feature type="compositionally biased region" description="Low complexity" evidence="1">
    <location>
        <begin position="183"/>
        <end position="212"/>
    </location>
</feature>
<accession>A0A8H7Q1Z7</accession>
<feature type="region of interest" description="Disordered" evidence="1">
    <location>
        <begin position="403"/>
        <end position="530"/>
    </location>
</feature>
<dbReference type="Proteomes" id="UP000612746">
    <property type="component" value="Unassembled WGS sequence"/>
</dbReference>
<proteinExistence type="predicted"/>
<feature type="compositionally biased region" description="Low complexity" evidence="1">
    <location>
        <begin position="436"/>
        <end position="453"/>
    </location>
</feature>
<feature type="compositionally biased region" description="Low complexity" evidence="1">
    <location>
        <begin position="299"/>
        <end position="309"/>
    </location>
</feature>
<feature type="compositionally biased region" description="Polar residues" evidence="1">
    <location>
        <begin position="310"/>
        <end position="328"/>
    </location>
</feature>
<evidence type="ECO:0000313" key="3">
    <source>
        <dbReference type="EMBL" id="KAG2183868.1"/>
    </source>
</evidence>
<feature type="compositionally biased region" description="Low complexity" evidence="1">
    <location>
        <begin position="501"/>
        <end position="514"/>
    </location>
</feature>
<keyword evidence="4" id="KW-1185">Reference proteome</keyword>
<organism evidence="3 4">
    <name type="scientific">Umbelopsis vinacea</name>
    <dbReference type="NCBI Taxonomy" id="44442"/>
    <lineage>
        <taxon>Eukaryota</taxon>
        <taxon>Fungi</taxon>
        <taxon>Fungi incertae sedis</taxon>
        <taxon>Mucoromycota</taxon>
        <taxon>Mucoromycotina</taxon>
        <taxon>Umbelopsidomycetes</taxon>
        <taxon>Umbelopsidales</taxon>
        <taxon>Umbelopsidaceae</taxon>
        <taxon>Umbelopsis</taxon>
    </lineage>
</organism>
<feature type="compositionally biased region" description="Low complexity" evidence="1">
    <location>
        <begin position="224"/>
        <end position="237"/>
    </location>
</feature>
<reference evidence="3" key="1">
    <citation type="submission" date="2020-12" db="EMBL/GenBank/DDBJ databases">
        <title>Metabolic potential, ecology and presence of endohyphal bacteria is reflected in genomic diversity of Mucoromycotina.</title>
        <authorList>
            <person name="Muszewska A."/>
            <person name="Okrasinska A."/>
            <person name="Steczkiewicz K."/>
            <person name="Drgas O."/>
            <person name="Orlowska M."/>
            <person name="Perlinska-Lenart U."/>
            <person name="Aleksandrzak-Piekarczyk T."/>
            <person name="Szatraj K."/>
            <person name="Zielenkiewicz U."/>
            <person name="Pilsyk S."/>
            <person name="Malc E."/>
            <person name="Mieczkowski P."/>
            <person name="Kruszewska J.S."/>
            <person name="Biernat P."/>
            <person name="Pawlowska J."/>
        </authorList>
    </citation>
    <scope>NUCLEOTIDE SEQUENCE</scope>
    <source>
        <strain evidence="3">WA0000051536</strain>
    </source>
</reference>
<name>A0A8H7Q1Z7_9FUNG</name>
<keyword evidence="2" id="KW-0732">Signal</keyword>
<dbReference type="EMBL" id="JAEPRA010000006">
    <property type="protein sequence ID" value="KAG2183868.1"/>
    <property type="molecule type" value="Genomic_DNA"/>
</dbReference>
<dbReference type="AlphaFoldDB" id="A0A8H7Q1Z7"/>
<feature type="chain" id="PRO_5034416751" evidence="2">
    <location>
        <begin position="19"/>
        <end position="566"/>
    </location>
</feature>
<feature type="non-terminal residue" evidence="3">
    <location>
        <position position="1"/>
    </location>
</feature>
<comment type="caution">
    <text evidence="3">The sequence shown here is derived from an EMBL/GenBank/DDBJ whole genome shotgun (WGS) entry which is preliminary data.</text>
</comment>
<dbReference type="OrthoDB" id="3044029at2759"/>
<evidence type="ECO:0000313" key="4">
    <source>
        <dbReference type="Proteomes" id="UP000612746"/>
    </source>
</evidence>
<protein>
    <submittedName>
        <fullName evidence="3">Uncharacterized protein</fullName>
    </submittedName>
</protein>
<evidence type="ECO:0000256" key="2">
    <source>
        <dbReference type="SAM" id="SignalP"/>
    </source>
</evidence>
<feature type="signal peptide" evidence="2">
    <location>
        <begin position="1"/>
        <end position="18"/>
    </location>
</feature>
<feature type="region of interest" description="Disordered" evidence="1">
    <location>
        <begin position="183"/>
        <end position="329"/>
    </location>
</feature>
<evidence type="ECO:0000256" key="1">
    <source>
        <dbReference type="SAM" id="MobiDB-lite"/>
    </source>
</evidence>
<gene>
    <name evidence="3" type="ORF">INT44_008879</name>
</gene>
<feature type="compositionally biased region" description="Polar residues" evidence="1">
    <location>
        <begin position="489"/>
        <end position="500"/>
    </location>
</feature>
<sequence>MHFTRSLAVLASFALANAIPVPQDDGTTTSSGSSPSNAIKLVSESDFCLFLPPQPGLEVATNEDNGIPFCSNGPTDVSGAKPFPDGFITVAHYQQNGTYQQVTGYMNPSTYQLNSTDQGGQYDNHGNGKPVGASCQGYNYFVSIIEPADNRFCIRCCQDVEDCNTGRSGYGCLRVVPGDYTQADGSQPSDAAAASAPTDTDSGAQPTDTTTPPADPTTDDSDATTDGSDATTDGSDTTADDTDNDHSDAGLTNEWAENDVLTPGVDDTGANPSTDTTGDDTGANPSTDTTGDDTGANPSTDTTGDDTSSNPATTDNGTNSTNPVSGIVSSEFPAEVTSLQALLANGTSVQDIQQNFQQFVQGIQAKYPNAAQPLQQLAGLTSGFTTTEEWQNFVQTLQTKIANASNGGSGSDADISSLPPTPSSSLPVSDASGGVPTDAPSSAPSSDAPLPTDTTDGETHDNVWIAEDDVTGGDLNDSSVPPSDAPTASLPTSDPSNSLVASATDSAAPSATPSEGSSQPLTAEQLDQELDTRFTSLEQKIMDELRAFLGNNTSSTEHNDHNNQAA</sequence>